<dbReference type="EMBL" id="HACG01020480">
    <property type="protein sequence ID" value="CEK67345.1"/>
    <property type="molecule type" value="Transcribed_RNA"/>
</dbReference>
<proteinExistence type="predicted"/>
<dbReference type="AlphaFoldDB" id="A0A0B6ZHW5"/>
<sequence length="53" mass="6210">YRRAAVHVMGDAVVYKSDFIQEQFTGRSRKLWVEVSIHLLFVRVLCEVTNNDL</sequence>
<gene>
    <name evidence="1" type="primary">ORF62286</name>
</gene>
<name>A0A0B6ZHW5_9EUPU</name>
<protein>
    <submittedName>
        <fullName evidence="1">Uncharacterized protein</fullName>
    </submittedName>
</protein>
<evidence type="ECO:0000313" key="1">
    <source>
        <dbReference type="EMBL" id="CEK67345.1"/>
    </source>
</evidence>
<accession>A0A0B6ZHW5</accession>
<feature type="non-terminal residue" evidence="1">
    <location>
        <position position="1"/>
    </location>
</feature>
<reference evidence="1" key="1">
    <citation type="submission" date="2014-12" db="EMBL/GenBank/DDBJ databases">
        <title>Insight into the proteome of Arion vulgaris.</title>
        <authorList>
            <person name="Aradska J."/>
            <person name="Bulat T."/>
            <person name="Smidak R."/>
            <person name="Sarate P."/>
            <person name="Gangsoo J."/>
            <person name="Sialana F."/>
            <person name="Bilban M."/>
            <person name="Lubec G."/>
        </authorList>
    </citation>
    <scope>NUCLEOTIDE SEQUENCE</scope>
    <source>
        <tissue evidence="1">Skin</tissue>
    </source>
</reference>
<organism evidence="1">
    <name type="scientific">Arion vulgaris</name>
    <dbReference type="NCBI Taxonomy" id="1028688"/>
    <lineage>
        <taxon>Eukaryota</taxon>
        <taxon>Metazoa</taxon>
        <taxon>Spiralia</taxon>
        <taxon>Lophotrochozoa</taxon>
        <taxon>Mollusca</taxon>
        <taxon>Gastropoda</taxon>
        <taxon>Heterobranchia</taxon>
        <taxon>Euthyneura</taxon>
        <taxon>Panpulmonata</taxon>
        <taxon>Eupulmonata</taxon>
        <taxon>Stylommatophora</taxon>
        <taxon>Helicina</taxon>
        <taxon>Arionoidea</taxon>
        <taxon>Arionidae</taxon>
        <taxon>Arion</taxon>
    </lineage>
</organism>